<dbReference type="GO" id="GO:0006098">
    <property type="term" value="P:pentose-phosphate shunt"/>
    <property type="evidence" value="ECO:0007669"/>
    <property type="project" value="UniProtKB-UniRule"/>
</dbReference>
<evidence type="ECO:0000313" key="11">
    <source>
        <dbReference type="Proteomes" id="UP000007394"/>
    </source>
</evidence>
<dbReference type="PATRIC" id="fig|945713.3.peg.648"/>
<keyword evidence="6 9" id="KW-0570">Pentose shunt</keyword>
<dbReference type="GO" id="GO:0005737">
    <property type="term" value="C:cytoplasm"/>
    <property type="evidence" value="ECO:0007669"/>
    <property type="project" value="UniProtKB-SubCell"/>
</dbReference>
<dbReference type="InterPro" id="IPR018225">
    <property type="entry name" value="Transaldolase_AS"/>
</dbReference>
<dbReference type="OrthoDB" id="9807051at2"/>
<dbReference type="GO" id="GO:0016832">
    <property type="term" value="F:aldehyde-lyase activity"/>
    <property type="evidence" value="ECO:0007669"/>
    <property type="project" value="InterPro"/>
</dbReference>
<feature type="active site" description="Schiff-base intermediate with substrate" evidence="9">
    <location>
        <position position="83"/>
    </location>
</feature>
<evidence type="ECO:0000256" key="2">
    <source>
        <dbReference type="ARBA" id="ARBA00004857"/>
    </source>
</evidence>
<dbReference type="Pfam" id="PF00923">
    <property type="entry name" value="TAL_FSA"/>
    <property type="match status" value="1"/>
</dbReference>
<protein>
    <recommendedName>
        <fullName evidence="9">Probable transaldolase</fullName>
        <ecNumber evidence="9">2.2.1.2</ecNumber>
    </recommendedName>
</protein>
<dbReference type="PROSITE" id="PS01054">
    <property type="entry name" value="TRANSALDOLASE_1"/>
    <property type="match status" value="1"/>
</dbReference>
<dbReference type="FunFam" id="3.20.20.70:FF:000018">
    <property type="entry name" value="Probable transaldolase"/>
    <property type="match status" value="1"/>
</dbReference>
<dbReference type="Proteomes" id="UP000007394">
    <property type="component" value="Chromosome"/>
</dbReference>
<evidence type="ECO:0000256" key="1">
    <source>
        <dbReference type="ARBA" id="ARBA00004496"/>
    </source>
</evidence>
<comment type="similarity">
    <text evidence="3 9">Belongs to the transaldolase family. Type 3B subfamily.</text>
</comment>
<dbReference type="eggNOG" id="COG0176">
    <property type="taxonomic scope" value="Bacteria"/>
</dbReference>
<evidence type="ECO:0000256" key="6">
    <source>
        <dbReference type="ARBA" id="ARBA00023126"/>
    </source>
</evidence>
<dbReference type="GO" id="GO:0042182">
    <property type="term" value="P:ketone catabolic process"/>
    <property type="evidence" value="ECO:0007669"/>
    <property type="project" value="UniProtKB-ARBA"/>
</dbReference>
<dbReference type="STRING" id="945713.IALB_0646"/>
<dbReference type="InterPro" id="IPR004731">
    <property type="entry name" value="Transaldolase_3B/F6P_aldolase"/>
</dbReference>
<accession>I0AHA1</accession>
<dbReference type="SUPFAM" id="SSF51569">
    <property type="entry name" value="Aldolase"/>
    <property type="match status" value="1"/>
</dbReference>
<proteinExistence type="inferred from homology"/>
<dbReference type="CDD" id="cd00956">
    <property type="entry name" value="Transaldolase_FSA"/>
    <property type="match status" value="1"/>
</dbReference>
<sequence length="222" mass="24530">MKFFIDTANINEIKEAAALGILDGVTTNPSLVSKEGKDFRKLLDEILALVDGPVSAEVISTDYDGILKEAREYAAIHRNIVVKVPLIKEGLKAVRTLTAEGIRTNVTLCFSPSQALLAAKAGATYISPFVGRLDDVSTNGMELISQIVQIYRNYDYKTQVLVASIRHPLHVVEAALIGADVCTMPFNVIDKLFNHPLTDIGLEKFLSDWKKTQNKNNLRKFL</sequence>
<dbReference type="InterPro" id="IPR001585">
    <property type="entry name" value="TAL/FSA"/>
</dbReference>
<keyword evidence="7 9" id="KW-0704">Schiff base</keyword>
<dbReference type="UniPathway" id="UPA00115">
    <property type="reaction ID" value="UER00414"/>
</dbReference>
<dbReference type="InterPro" id="IPR033919">
    <property type="entry name" value="TSA/FSA_arc/bac"/>
</dbReference>
<evidence type="ECO:0000256" key="8">
    <source>
        <dbReference type="ARBA" id="ARBA00048810"/>
    </source>
</evidence>
<reference evidence="10 11" key="1">
    <citation type="journal article" date="2012" name="Front. Microbiol.">
        <title>Complete genome of Ignavibacterium album, a metabolically versatile, flagellated, facultative anaerobe from the phylum Chlorobi.</title>
        <authorList>
            <person name="Liu Z."/>
            <person name="Frigaard N.-U."/>
            <person name="Vogl K."/>
            <person name="Iino T."/>
            <person name="Ohkuma M."/>
            <person name="Overmann J."/>
            <person name="Bryant D.A."/>
        </authorList>
    </citation>
    <scope>NUCLEOTIDE SEQUENCE [LARGE SCALE GENOMIC DNA]</scope>
    <source>
        <strain evidence="11">DSM 19864 / JCM 16511 / NBRC 101810 / Mat9-16</strain>
    </source>
</reference>
<dbReference type="EMBL" id="CP003418">
    <property type="protein sequence ID" value="AFH48358.1"/>
    <property type="molecule type" value="Genomic_DNA"/>
</dbReference>
<dbReference type="EC" id="2.2.1.2" evidence="9"/>
<dbReference type="PANTHER" id="PTHR10683:SF40">
    <property type="entry name" value="FRUCTOSE-6-PHOSPHATE ALDOLASE 1-RELATED"/>
    <property type="match status" value="1"/>
</dbReference>
<evidence type="ECO:0000256" key="7">
    <source>
        <dbReference type="ARBA" id="ARBA00023270"/>
    </source>
</evidence>
<dbReference type="HAMAP" id="MF_00494">
    <property type="entry name" value="Transaldolase_3b"/>
    <property type="match status" value="1"/>
</dbReference>
<comment type="subcellular location">
    <subcellularLocation>
        <location evidence="1 9">Cytoplasm</location>
    </subcellularLocation>
</comment>
<organism evidence="10 11">
    <name type="scientific">Ignavibacterium album (strain DSM 19864 / JCM 16511 / NBRC 101810 / Mat9-16)</name>
    <dbReference type="NCBI Taxonomy" id="945713"/>
    <lineage>
        <taxon>Bacteria</taxon>
        <taxon>Pseudomonadati</taxon>
        <taxon>Ignavibacteriota</taxon>
        <taxon>Ignavibacteria</taxon>
        <taxon>Ignavibacteriales</taxon>
        <taxon>Ignavibacteriaceae</taxon>
        <taxon>Ignavibacterium</taxon>
    </lineage>
</organism>
<dbReference type="KEGG" id="ial:IALB_0646"/>
<comment type="pathway">
    <text evidence="2 9">Carbohydrate degradation; pentose phosphate pathway; D-glyceraldehyde 3-phosphate and beta-D-fructose 6-phosphate from D-ribose 5-phosphate and D-xylulose 5-phosphate (non-oxidative stage): step 2/3.</text>
</comment>
<dbReference type="NCBIfam" id="TIGR00875">
    <property type="entry name" value="fsa_talC_mipB"/>
    <property type="match status" value="1"/>
</dbReference>
<dbReference type="InterPro" id="IPR022999">
    <property type="entry name" value="Transaldolase_3B"/>
</dbReference>
<evidence type="ECO:0000313" key="10">
    <source>
        <dbReference type="EMBL" id="AFH48358.1"/>
    </source>
</evidence>
<dbReference type="HOGENOM" id="CLU_079764_0_0_10"/>
<keyword evidence="4 9" id="KW-0963">Cytoplasm</keyword>
<dbReference type="PANTHER" id="PTHR10683">
    <property type="entry name" value="TRANSALDOLASE"/>
    <property type="match status" value="1"/>
</dbReference>
<comment type="catalytic activity">
    <reaction evidence="8 9">
        <text>D-sedoheptulose 7-phosphate + D-glyceraldehyde 3-phosphate = D-erythrose 4-phosphate + beta-D-fructose 6-phosphate</text>
        <dbReference type="Rhea" id="RHEA:17053"/>
        <dbReference type="ChEBI" id="CHEBI:16897"/>
        <dbReference type="ChEBI" id="CHEBI:57483"/>
        <dbReference type="ChEBI" id="CHEBI:57634"/>
        <dbReference type="ChEBI" id="CHEBI:59776"/>
        <dbReference type="EC" id="2.2.1.2"/>
    </reaction>
</comment>
<dbReference type="GO" id="GO:0005975">
    <property type="term" value="P:carbohydrate metabolic process"/>
    <property type="evidence" value="ECO:0007669"/>
    <property type="project" value="InterPro"/>
</dbReference>
<keyword evidence="11" id="KW-1185">Reference proteome</keyword>
<evidence type="ECO:0000256" key="3">
    <source>
        <dbReference type="ARBA" id="ARBA00005740"/>
    </source>
</evidence>
<evidence type="ECO:0000256" key="9">
    <source>
        <dbReference type="HAMAP-Rule" id="MF_00494"/>
    </source>
</evidence>
<keyword evidence="5 9" id="KW-0808">Transferase</keyword>
<dbReference type="InterPro" id="IPR013785">
    <property type="entry name" value="Aldolase_TIM"/>
</dbReference>
<name>I0AHA1_IGNAJ</name>
<gene>
    <name evidence="9 10" type="primary">tal</name>
    <name evidence="10" type="ordered locus">IALB_0646</name>
</gene>
<evidence type="ECO:0000256" key="4">
    <source>
        <dbReference type="ARBA" id="ARBA00022490"/>
    </source>
</evidence>
<evidence type="ECO:0000256" key="5">
    <source>
        <dbReference type="ARBA" id="ARBA00022679"/>
    </source>
</evidence>
<comment type="function">
    <text evidence="9">Transaldolase is important for the balance of metabolites in the pentose-phosphate pathway.</text>
</comment>
<dbReference type="AlphaFoldDB" id="I0AHA1"/>
<dbReference type="Gene3D" id="3.20.20.70">
    <property type="entry name" value="Aldolase class I"/>
    <property type="match status" value="1"/>
</dbReference>
<dbReference type="RefSeq" id="WP_014559516.1">
    <property type="nucleotide sequence ID" value="NC_017464.1"/>
</dbReference>
<dbReference type="GO" id="GO:0004801">
    <property type="term" value="F:transaldolase activity"/>
    <property type="evidence" value="ECO:0007669"/>
    <property type="project" value="UniProtKB-UniRule"/>
</dbReference>